<comment type="caution">
    <text evidence="2">The sequence shown here is derived from an EMBL/GenBank/DDBJ whole genome shotgun (WGS) entry which is preliminary data.</text>
</comment>
<sequence>MRQKTVWEELIKPTIVAYLLAITIPASIALVYYVYNIYF</sequence>
<dbReference type="AlphaFoldDB" id="A0A0J1FV59"/>
<keyword evidence="1" id="KW-0812">Transmembrane</keyword>
<keyword evidence="3" id="KW-1185">Reference proteome</keyword>
<name>A0A0J1FV59_9FIRM</name>
<feature type="transmembrane region" description="Helical" evidence="1">
    <location>
        <begin position="15"/>
        <end position="35"/>
    </location>
</feature>
<gene>
    <name evidence="2" type="ORF">DEAC_c15410</name>
</gene>
<organism evidence="2 3">
    <name type="scientific">Desulfosporosinus acididurans</name>
    <dbReference type="NCBI Taxonomy" id="476652"/>
    <lineage>
        <taxon>Bacteria</taxon>
        <taxon>Bacillati</taxon>
        <taxon>Bacillota</taxon>
        <taxon>Clostridia</taxon>
        <taxon>Eubacteriales</taxon>
        <taxon>Desulfitobacteriaceae</taxon>
        <taxon>Desulfosporosinus</taxon>
    </lineage>
</organism>
<keyword evidence="1" id="KW-1133">Transmembrane helix</keyword>
<protein>
    <submittedName>
        <fullName evidence="2">Uncharacterized protein</fullName>
    </submittedName>
</protein>
<accession>A0A0J1FV59</accession>
<dbReference type="Proteomes" id="UP000036356">
    <property type="component" value="Unassembled WGS sequence"/>
</dbReference>
<dbReference type="STRING" id="476652.DEAC_c15410"/>
<evidence type="ECO:0000256" key="1">
    <source>
        <dbReference type="SAM" id="Phobius"/>
    </source>
</evidence>
<dbReference type="PATRIC" id="fig|476652.3.peg.1589"/>
<evidence type="ECO:0000313" key="3">
    <source>
        <dbReference type="Proteomes" id="UP000036356"/>
    </source>
</evidence>
<reference evidence="2 3" key="1">
    <citation type="submission" date="2015-06" db="EMBL/GenBank/DDBJ databases">
        <title>Draft genome of the moderately acidophilic sulfate reducer Candidatus Desulfosporosinus acididurans strain M1.</title>
        <authorList>
            <person name="Poehlein A."/>
            <person name="Petzsch P."/>
            <person name="Johnson B.D."/>
            <person name="Schloemann M."/>
            <person name="Daniel R."/>
            <person name="Muehling M."/>
        </authorList>
    </citation>
    <scope>NUCLEOTIDE SEQUENCE [LARGE SCALE GENOMIC DNA]</scope>
    <source>
        <strain evidence="2 3">M1</strain>
    </source>
</reference>
<dbReference type="EMBL" id="LDZY01000004">
    <property type="protein sequence ID" value="KLU66873.1"/>
    <property type="molecule type" value="Genomic_DNA"/>
</dbReference>
<proteinExistence type="predicted"/>
<keyword evidence="1" id="KW-0472">Membrane</keyword>
<evidence type="ECO:0000313" key="2">
    <source>
        <dbReference type="EMBL" id="KLU66873.1"/>
    </source>
</evidence>